<feature type="compositionally biased region" description="Low complexity" evidence="5">
    <location>
        <begin position="120"/>
        <end position="134"/>
    </location>
</feature>
<reference evidence="7 8" key="2">
    <citation type="submission" date="2015-05" db="EMBL/GenBank/DDBJ databases">
        <authorList>
            <person name="Morales-Cruz A."/>
            <person name="Amrine K.C."/>
            <person name="Cantu D."/>
        </authorList>
    </citation>
    <scope>NUCLEOTIDE SEQUENCE [LARGE SCALE GENOMIC DNA]</scope>
    <source>
        <strain evidence="7">UCRPC4</strain>
    </source>
</reference>
<evidence type="ECO:0000313" key="7">
    <source>
        <dbReference type="EMBL" id="KKY23917.1"/>
    </source>
</evidence>
<dbReference type="EMBL" id="LCWF01000064">
    <property type="protein sequence ID" value="KKY23917.1"/>
    <property type="molecule type" value="Genomic_DNA"/>
</dbReference>
<dbReference type="PANTHER" id="PTHR46515:SF1">
    <property type="entry name" value="TATA ELEMENT MODULATORY FACTOR"/>
    <property type="match status" value="1"/>
</dbReference>
<keyword evidence="8" id="KW-1185">Reference proteome</keyword>
<dbReference type="AlphaFoldDB" id="A0A0G2EMD7"/>
<protein>
    <submittedName>
        <fullName evidence="7">Putative m protein repeat protein</fullName>
    </submittedName>
</protein>
<evidence type="ECO:0000313" key="8">
    <source>
        <dbReference type="Proteomes" id="UP000053317"/>
    </source>
</evidence>
<dbReference type="Pfam" id="PF12325">
    <property type="entry name" value="TMF_TATA_bd"/>
    <property type="match status" value="1"/>
</dbReference>
<keyword evidence="2" id="KW-0333">Golgi apparatus</keyword>
<feature type="region of interest" description="Disordered" evidence="5">
    <location>
        <begin position="36"/>
        <end position="188"/>
    </location>
</feature>
<dbReference type="InterPro" id="IPR022091">
    <property type="entry name" value="TMF_TATA-bd"/>
</dbReference>
<gene>
    <name evidence="7" type="ORF">UCRPC4_g02730</name>
</gene>
<evidence type="ECO:0000256" key="1">
    <source>
        <dbReference type="ARBA" id="ARBA00004555"/>
    </source>
</evidence>
<evidence type="ECO:0000256" key="5">
    <source>
        <dbReference type="SAM" id="MobiDB-lite"/>
    </source>
</evidence>
<keyword evidence="3 4" id="KW-0175">Coiled coil</keyword>
<proteinExistence type="predicted"/>
<dbReference type="InterPro" id="IPR052602">
    <property type="entry name" value="Growth_transcription_reg"/>
</dbReference>
<dbReference type="PANTHER" id="PTHR46515">
    <property type="entry name" value="TATA ELEMENT MODULATORY FACTOR TMF1"/>
    <property type="match status" value="1"/>
</dbReference>
<comment type="caution">
    <text evidence="7">The sequence shown here is derived from an EMBL/GenBank/DDBJ whole genome shotgun (WGS) entry which is preliminary data.</text>
</comment>
<feature type="coiled-coil region" evidence="4">
    <location>
        <begin position="763"/>
        <end position="863"/>
    </location>
</feature>
<feature type="compositionally biased region" description="Basic and acidic residues" evidence="5">
    <location>
        <begin position="97"/>
        <end position="106"/>
    </location>
</feature>
<evidence type="ECO:0000256" key="2">
    <source>
        <dbReference type="ARBA" id="ARBA00023034"/>
    </source>
</evidence>
<feature type="region of interest" description="Disordered" evidence="5">
    <location>
        <begin position="656"/>
        <end position="681"/>
    </location>
</feature>
<accession>A0A0G2EMD7</accession>
<evidence type="ECO:0000256" key="3">
    <source>
        <dbReference type="ARBA" id="ARBA00023054"/>
    </source>
</evidence>
<comment type="subcellular location">
    <subcellularLocation>
        <location evidence="1">Golgi apparatus</location>
    </subcellularLocation>
</comment>
<dbReference type="GO" id="GO:0005783">
    <property type="term" value="C:endoplasmic reticulum"/>
    <property type="evidence" value="ECO:0007669"/>
    <property type="project" value="TreeGrafter"/>
</dbReference>
<sequence length="866" mass="97098">MSAPQKQSKQPSRWGGFLQQAVASVESRLDNILAEDEAAGARGTAPSGSDVQSARTPVSPMRGTDSRPTSQSQNYVPENTTANMPLGLSRNASGARTNDRLQERLAKAMARPNSPQSADSGPRLSTSTPRSTTPIGELDDGKRASLDSTSAIETAQAMDIGDTEHTDRESNNGEAIDQTLPQSKPDSSPAIVVMELPLEASAASSLPSSSARPSTELNAFEGSAHEMATTHEAQKAFANEMKETLAKLQAEHEEAEKKWQEELLEYTERMDALQSKLFYLTKEVSTSARAAAANAPTGSMEQKLLEKDEKIALLMEEGQKLSKTEFSHTTTIKKLRAQTTEGQKIQKDLRLQIGQIEKEKQRADERAKRAELMAKRAEEQAKSSSKHDRDHEALLRERNALAATISDMKAQLARALTRAETAENKAQTDALEREKRQVMELKDDISSQKIEHELKEQKLRRDLKELKETLDKEKELSKALEAELRGEQSAMERKLETLRTRAEVTSSSDSQAKLLRQIETLQSQYAAASENWRGIEGSLLTRLANLEKERDDVVSREEDLRRKARDANLKAKRLETDLEKAHERVDDLQRSLSERESEFEKLSRRVEQNEEELAAVRKDYERQSQTQEAAFAQRLEDEKLKWREQTLTYQNLRTDSPATSMRKHSGADFPHLGLPPSEVVRSRRPSVLPNQVFENHTPPRQNSLTSMSRTQSHLHAFETPSLQSLDRDELLSIPATPLSPPTNGVNDLISVSTVGAGPSVQLVERMSANVRRLETERAASKDELARLTAQRDEAREEVVSLMREVEQKLAADERIRALEQETQQMNDRYQTTLEMLGEKSELVEELKADVADLKKIYRELVDSTMK</sequence>
<name>A0A0G2EMD7_PHACM</name>
<evidence type="ECO:0000256" key="4">
    <source>
        <dbReference type="SAM" id="Coils"/>
    </source>
</evidence>
<dbReference type="GO" id="GO:0005794">
    <property type="term" value="C:Golgi apparatus"/>
    <property type="evidence" value="ECO:0007669"/>
    <property type="project" value="UniProtKB-SubCell"/>
</dbReference>
<reference evidence="7 8" key="1">
    <citation type="submission" date="2015-05" db="EMBL/GenBank/DDBJ databases">
        <title>Distinctive expansion of gene families associated with plant cell wall degradation and secondary metabolism in the genomes of grapevine trunk pathogens.</title>
        <authorList>
            <person name="Lawrence D.P."/>
            <person name="Travadon R."/>
            <person name="Rolshausen P.E."/>
            <person name="Baumgartner K."/>
        </authorList>
    </citation>
    <scope>NUCLEOTIDE SEQUENCE [LARGE SCALE GENOMIC DNA]</scope>
    <source>
        <strain evidence="7">UCRPC4</strain>
    </source>
</reference>
<dbReference type="Pfam" id="PF12329">
    <property type="entry name" value="TMF_DNA_bd"/>
    <property type="match status" value="1"/>
</dbReference>
<organism evidence="7 8">
    <name type="scientific">Phaeomoniella chlamydospora</name>
    <name type="common">Phaeoacremonium chlamydosporum</name>
    <dbReference type="NCBI Taxonomy" id="158046"/>
    <lineage>
        <taxon>Eukaryota</taxon>
        <taxon>Fungi</taxon>
        <taxon>Dikarya</taxon>
        <taxon>Ascomycota</taxon>
        <taxon>Pezizomycotina</taxon>
        <taxon>Eurotiomycetes</taxon>
        <taxon>Chaetothyriomycetidae</taxon>
        <taxon>Phaeomoniellales</taxon>
        <taxon>Phaeomoniellaceae</taxon>
        <taxon>Phaeomoniella</taxon>
    </lineage>
</organism>
<evidence type="ECO:0000259" key="6">
    <source>
        <dbReference type="Pfam" id="PF12325"/>
    </source>
</evidence>
<feature type="domain" description="TATA element modulatory factor 1 TATA binding" evidence="6">
    <location>
        <begin position="750"/>
        <end position="863"/>
    </location>
</feature>
<feature type="compositionally biased region" description="Polar residues" evidence="5">
    <location>
        <begin position="66"/>
        <end position="83"/>
    </location>
</feature>
<feature type="compositionally biased region" description="Basic and acidic residues" evidence="5">
    <location>
        <begin position="162"/>
        <end position="171"/>
    </location>
</feature>
<dbReference type="Proteomes" id="UP000053317">
    <property type="component" value="Unassembled WGS sequence"/>
</dbReference>
<dbReference type="OrthoDB" id="74178at2759"/>
<feature type="region of interest" description="Disordered" evidence="5">
    <location>
        <begin position="358"/>
        <end position="393"/>
    </location>
</feature>
<feature type="compositionally biased region" description="Polar residues" evidence="5">
    <location>
        <begin position="46"/>
        <end position="56"/>
    </location>
</feature>
<dbReference type="InterPro" id="IPR022092">
    <property type="entry name" value="TMF_DNA-bd"/>
</dbReference>
<feature type="coiled-coil region" evidence="4">
    <location>
        <begin position="238"/>
        <end position="276"/>
    </location>
</feature>